<dbReference type="Gene3D" id="2.40.70.10">
    <property type="entry name" value="Acid Proteases"/>
    <property type="match status" value="1"/>
</dbReference>
<dbReference type="Proteomes" id="UP001497516">
    <property type="component" value="Chromosome 3"/>
</dbReference>
<evidence type="ECO:0000313" key="2">
    <source>
        <dbReference type="Proteomes" id="UP001497516"/>
    </source>
</evidence>
<dbReference type="InterPro" id="IPR021109">
    <property type="entry name" value="Peptidase_aspartic_dom_sf"/>
</dbReference>
<gene>
    <name evidence="1" type="ORF">LTRI10_LOCUS19024</name>
</gene>
<dbReference type="PANTHER" id="PTHR35046:SF9">
    <property type="entry name" value="RNA-DIRECTED DNA POLYMERASE"/>
    <property type="match status" value="1"/>
</dbReference>
<dbReference type="EMBL" id="OZ034816">
    <property type="protein sequence ID" value="CAL1377368.1"/>
    <property type="molecule type" value="Genomic_DNA"/>
</dbReference>
<evidence type="ECO:0000313" key="1">
    <source>
        <dbReference type="EMBL" id="CAL1377368.1"/>
    </source>
</evidence>
<proteinExistence type="predicted"/>
<reference evidence="1 2" key="1">
    <citation type="submission" date="2024-04" db="EMBL/GenBank/DDBJ databases">
        <authorList>
            <person name="Fracassetti M."/>
        </authorList>
    </citation>
    <scope>NUCLEOTIDE SEQUENCE [LARGE SCALE GENOMIC DNA]</scope>
</reference>
<accession>A0AAV2DV18</accession>
<sequence>MAMMVDLEQANLTSYTRCLVGEKVCSVYVNGESQSNLISSRAVAKLGLPIRKLPAPYSLLLLEEEDYVFVTEEVILPFRIGSYEDEVRCYVLPLKMSHVVLGNPWHVDHGARRSRRTNHVRLRHCGKNFALKFLSPEEAAEDQATLLQQLQDEEEQAKAVATLTGEPPVS</sequence>
<name>A0AAV2DV18_9ROSI</name>
<keyword evidence="2" id="KW-1185">Reference proteome</keyword>
<dbReference type="PANTHER" id="PTHR35046">
    <property type="entry name" value="ZINC KNUCKLE (CCHC-TYPE) FAMILY PROTEIN"/>
    <property type="match status" value="1"/>
</dbReference>
<protein>
    <submittedName>
        <fullName evidence="1">Uncharacterized protein</fullName>
    </submittedName>
</protein>
<organism evidence="1 2">
    <name type="scientific">Linum trigynum</name>
    <dbReference type="NCBI Taxonomy" id="586398"/>
    <lineage>
        <taxon>Eukaryota</taxon>
        <taxon>Viridiplantae</taxon>
        <taxon>Streptophyta</taxon>
        <taxon>Embryophyta</taxon>
        <taxon>Tracheophyta</taxon>
        <taxon>Spermatophyta</taxon>
        <taxon>Magnoliopsida</taxon>
        <taxon>eudicotyledons</taxon>
        <taxon>Gunneridae</taxon>
        <taxon>Pentapetalae</taxon>
        <taxon>rosids</taxon>
        <taxon>fabids</taxon>
        <taxon>Malpighiales</taxon>
        <taxon>Linaceae</taxon>
        <taxon>Linum</taxon>
    </lineage>
</organism>
<dbReference type="CDD" id="cd00303">
    <property type="entry name" value="retropepsin_like"/>
    <property type="match status" value="1"/>
</dbReference>
<dbReference type="AlphaFoldDB" id="A0AAV2DV18"/>